<proteinExistence type="predicted"/>
<feature type="compositionally biased region" description="Pro residues" evidence="1">
    <location>
        <begin position="136"/>
        <end position="152"/>
    </location>
</feature>
<feature type="compositionally biased region" description="Polar residues" evidence="1">
    <location>
        <begin position="518"/>
        <end position="546"/>
    </location>
</feature>
<organism evidence="2 3">
    <name type="scientific">Candida metapsilosis</name>
    <dbReference type="NCBI Taxonomy" id="273372"/>
    <lineage>
        <taxon>Eukaryota</taxon>
        <taxon>Fungi</taxon>
        <taxon>Dikarya</taxon>
        <taxon>Ascomycota</taxon>
        <taxon>Saccharomycotina</taxon>
        <taxon>Pichiomycetes</taxon>
        <taxon>Debaryomycetaceae</taxon>
        <taxon>Candida/Lodderomyces clade</taxon>
        <taxon>Candida</taxon>
    </lineage>
</organism>
<feature type="compositionally biased region" description="Basic and acidic residues" evidence="1">
    <location>
        <begin position="119"/>
        <end position="132"/>
    </location>
</feature>
<dbReference type="Proteomes" id="UP000669133">
    <property type="component" value="Unassembled WGS sequence"/>
</dbReference>
<dbReference type="AlphaFoldDB" id="A0A8H7ZJR2"/>
<accession>A0A8H7ZJR2</accession>
<evidence type="ECO:0000256" key="1">
    <source>
        <dbReference type="SAM" id="MobiDB-lite"/>
    </source>
</evidence>
<evidence type="ECO:0000313" key="2">
    <source>
        <dbReference type="EMBL" id="KAG5420167.1"/>
    </source>
</evidence>
<name>A0A8H7ZJR2_9ASCO</name>
<dbReference type="OrthoDB" id="10256089at2759"/>
<reference evidence="2 3" key="1">
    <citation type="submission" date="2020-12" db="EMBL/GenBank/DDBJ databases">
        <title>Effect of drift, selection, and recombination on the evolution of hybrid genomes in Candida yeast pathogens.</title>
        <authorList>
            <person name="Mixao V."/>
            <person name="Ksiezopolska E."/>
            <person name="Saus E."/>
            <person name="Boekhout T."/>
            <person name="Gacser A."/>
            <person name="Gabaldon T."/>
        </authorList>
    </citation>
    <scope>NUCLEOTIDE SEQUENCE [LARGE SCALE GENOMIC DNA]</scope>
    <source>
        <strain evidence="2 3">BP57</strain>
    </source>
</reference>
<feature type="region of interest" description="Disordered" evidence="1">
    <location>
        <begin position="47"/>
        <end position="157"/>
    </location>
</feature>
<sequence>MTEFIYNQHIQRELTPVQHANASASHNKDGEYDPYCPAWLRVAESEKVSPEAHAAPTRSKSRKQKHTTGVVAPHLQISLPTSNPNFNQVSTSPLQRNRSMSKRKPEKLTLNTPQFPLSVHERQRKDGQKSETPRPNFMPPQVPKPPPRPARPARPQHNNIQTNFKKVNSPMRAEFFNHDLTSDIKFEYQQSIIEFLNYIIGKYKQLEEYTETSKLEWNETAEKSLVLLNLMKIKDGFKDMILSILKQLSKESGIVNQKEVSEAELINCNVFQFVYNCSIEVVNFGDLINNSALLNNLFKSNLLSYYFKLDFIIEKAVHHRDQLAVAMEVWFKLPTFIKSIKDQLAKLNNHDIKMGANNGIKRNYQDLEICLVKLNSVTSKFSTVDNLKRNYPILKWTDLNKVDELLKVKVPDYYPQHNLVQQDRQGRNLQLHFVDFNDRPLSTAGDTNIVHGLHSNYKLDPKAGKREAAAASKSKVKHSEPESKPKSTLSRGASIKRSLSSMVKRSVSTSDTEKNKPKSNNFFTSSTDNKSRQQMLRSQTTKAPRSTQPVQTTPPRQQEVTTPPKRMQSLQENKQVLDIADDDDSPSRTKMPTRSPSKKDIRHMLKNRPLPSAPEATAPIAGEQSIPNSQLQSYVTCLVQLRKKLKALGPQLIEFLEIQLKYCRLWQKFLEDDGHTVRAQGRVDPYIKSIYQSFHEKLLHQINFTQHTIVRHINSKLIMPIDECLQLYRQSVTDLSYIHQFMELIVRQYNKLYCEWLEGLIGAQSIAEYQQLCQRMKGCPGMKKGDDIVEYYEQLTKLKNLVV</sequence>
<dbReference type="GeneID" id="93650676"/>
<gene>
    <name evidence="2" type="ORF">I9W82_002047</name>
</gene>
<feature type="compositionally biased region" description="Low complexity" evidence="1">
    <location>
        <begin position="547"/>
        <end position="564"/>
    </location>
</feature>
<keyword evidence="3" id="KW-1185">Reference proteome</keyword>
<dbReference type="RefSeq" id="XP_067549283.1">
    <property type="nucleotide sequence ID" value="XM_067690860.1"/>
</dbReference>
<protein>
    <submittedName>
        <fullName evidence="2">FAV1</fullName>
    </submittedName>
</protein>
<feature type="compositionally biased region" description="Polar residues" evidence="1">
    <location>
        <begin position="486"/>
        <end position="510"/>
    </location>
</feature>
<dbReference type="EMBL" id="JAEOAQ010000002">
    <property type="protein sequence ID" value="KAG5420167.1"/>
    <property type="molecule type" value="Genomic_DNA"/>
</dbReference>
<feature type="compositionally biased region" description="Polar residues" evidence="1">
    <location>
        <begin position="78"/>
        <end position="98"/>
    </location>
</feature>
<feature type="region of interest" description="Disordered" evidence="1">
    <location>
        <begin position="457"/>
        <end position="600"/>
    </location>
</feature>
<evidence type="ECO:0000313" key="3">
    <source>
        <dbReference type="Proteomes" id="UP000669133"/>
    </source>
</evidence>
<comment type="caution">
    <text evidence="2">The sequence shown here is derived from an EMBL/GenBank/DDBJ whole genome shotgun (WGS) entry which is preliminary data.</text>
</comment>
<feature type="compositionally biased region" description="Basic and acidic residues" evidence="1">
    <location>
        <begin position="457"/>
        <end position="468"/>
    </location>
</feature>